<keyword evidence="1" id="KW-0472">Membrane</keyword>
<organism evidence="2 3">
    <name type="scientific">Mesorhabditis belari</name>
    <dbReference type="NCBI Taxonomy" id="2138241"/>
    <lineage>
        <taxon>Eukaryota</taxon>
        <taxon>Metazoa</taxon>
        <taxon>Ecdysozoa</taxon>
        <taxon>Nematoda</taxon>
        <taxon>Chromadorea</taxon>
        <taxon>Rhabditida</taxon>
        <taxon>Rhabditina</taxon>
        <taxon>Rhabditomorpha</taxon>
        <taxon>Rhabditoidea</taxon>
        <taxon>Rhabditidae</taxon>
        <taxon>Mesorhabditinae</taxon>
        <taxon>Mesorhabditis</taxon>
    </lineage>
</organism>
<dbReference type="AlphaFoldDB" id="A0AAF3EQT9"/>
<keyword evidence="1" id="KW-0812">Transmembrane</keyword>
<reference evidence="3" key="1">
    <citation type="submission" date="2024-02" db="UniProtKB">
        <authorList>
            <consortium name="WormBaseParasite"/>
        </authorList>
    </citation>
    <scope>IDENTIFICATION</scope>
</reference>
<accession>A0AAF3EQT9</accession>
<keyword evidence="2" id="KW-1185">Reference proteome</keyword>
<feature type="transmembrane region" description="Helical" evidence="1">
    <location>
        <begin position="77"/>
        <end position="105"/>
    </location>
</feature>
<evidence type="ECO:0000313" key="2">
    <source>
        <dbReference type="Proteomes" id="UP000887575"/>
    </source>
</evidence>
<keyword evidence="1" id="KW-1133">Transmembrane helix</keyword>
<name>A0AAF3EQT9_9BILA</name>
<sequence length="142" mass="16066">MPTNGINPSEFYTTKKVSFQCSSSSSDEGASTIEKVTQEDQHPYRAVPLSTKNVLFMTIGMTIYSLVYLFPAQNDKLLFYLMTGLIVIFVMFIYAFGFLAVIFMVTDPYSKVIPIEVFECSNNNDSSQQFDHFSEESEEVSV</sequence>
<evidence type="ECO:0000256" key="1">
    <source>
        <dbReference type="SAM" id="Phobius"/>
    </source>
</evidence>
<proteinExistence type="predicted"/>
<evidence type="ECO:0000313" key="3">
    <source>
        <dbReference type="WBParaSite" id="MBELARI_LOCUS16460"/>
    </source>
</evidence>
<dbReference type="WBParaSite" id="MBELARI_LOCUS16460">
    <property type="protein sequence ID" value="MBELARI_LOCUS16460"/>
    <property type="gene ID" value="MBELARI_LOCUS16460"/>
</dbReference>
<dbReference type="Proteomes" id="UP000887575">
    <property type="component" value="Unassembled WGS sequence"/>
</dbReference>
<feature type="transmembrane region" description="Helical" evidence="1">
    <location>
        <begin position="54"/>
        <end position="71"/>
    </location>
</feature>
<protein>
    <submittedName>
        <fullName evidence="3">Uncharacterized protein</fullName>
    </submittedName>
</protein>